<dbReference type="Gene3D" id="3.40.190.290">
    <property type="match status" value="1"/>
</dbReference>
<dbReference type="KEGG" id="gai:IMCC3135_27980"/>
<dbReference type="FunFam" id="1.10.10.10:FF:000001">
    <property type="entry name" value="LysR family transcriptional regulator"/>
    <property type="match status" value="1"/>
</dbReference>
<evidence type="ECO:0000259" key="5">
    <source>
        <dbReference type="PROSITE" id="PS50931"/>
    </source>
</evidence>
<gene>
    <name evidence="6" type="primary">tsaR</name>
    <name evidence="6" type="ORF">IMCC3135_27980</name>
</gene>
<reference evidence="6 7" key="1">
    <citation type="submission" date="2016-12" db="EMBL/GenBank/DDBJ databases">
        <authorList>
            <person name="Song W.-J."/>
            <person name="Kurnit D.M."/>
        </authorList>
    </citation>
    <scope>NUCLEOTIDE SEQUENCE [LARGE SCALE GENOMIC DNA]</scope>
    <source>
        <strain evidence="6 7">IMCC3135</strain>
    </source>
</reference>
<dbReference type="RefSeq" id="WP_088920541.1">
    <property type="nucleotide sequence ID" value="NZ_CP018632.1"/>
</dbReference>
<dbReference type="Proteomes" id="UP000250079">
    <property type="component" value="Chromosome"/>
</dbReference>
<keyword evidence="4" id="KW-0804">Transcription</keyword>
<protein>
    <submittedName>
        <fullName evidence="6">HTH-type transcriptional regulator TsaR</fullName>
    </submittedName>
</protein>
<sequence>MFANLQALRRLVAIADCGTVHAAAEMLSLTQPALSRSIRLLEEEWNVQLFERHPRGLRLTPFGERACQHARHLLRECQLAEDDLTALSGGGMGLIRLAGAPVWMSTILPQVIVDMHELYPDLQIQLSSMKFTVALEELDNGGLDIYCGGFQKTEKMPSFLVSQPLFGTRLNVVARKGHPILSRPLARLDPLLDYPWVSYMSDRAYLGMLMDKVQAATGQRKEAVVFCDSMLAALNLLNNGNYLAFLPSTFITLMPGFDLQIISTDIAEVGFDSGIIFRRSLERSLVLDAFQSSIRNRLAEGSFDPLLSTQAD</sequence>
<organism evidence="6 7">
    <name type="scientific">Granulosicoccus antarcticus IMCC3135</name>
    <dbReference type="NCBI Taxonomy" id="1192854"/>
    <lineage>
        <taxon>Bacteria</taxon>
        <taxon>Pseudomonadati</taxon>
        <taxon>Pseudomonadota</taxon>
        <taxon>Gammaproteobacteria</taxon>
        <taxon>Chromatiales</taxon>
        <taxon>Granulosicoccaceae</taxon>
        <taxon>Granulosicoccus</taxon>
    </lineage>
</organism>
<evidence type="ECO:0000313" key="6">
    <source>
        <dbReference type="EMBL" id="ASJ75648.1"/>
    </source>
</evidence>
<dbReference type="Pfam" id="PF03466">
    <property type="entry name" value="LysR_substrate"/>
    <property type="match status" value="1"/>
</dbReference>
<dbReference type="SUPFAM" id="SSF53850">
    <property type="entry name" value="Periplasmic binding protein-like II"/>
    <property type="match status" value="1"/>
</dbReference>
<evidence type="ECO:0000256" key="3">
    <source>
        <dbReference type="ARBA" id="ARBA00023125"/>
    </source>
</evidence>
<dbReference type="GO" id="GO:0003700">
    <property type="term" value="F:DNA-binding transcription factor activity"/>
    <property type="evidence" value="ECO:0007669"/>
    <property type="project" value="InterPro"/>
</dbReference>
<dbReference type="GO" id="GO:0005829">
    <property type="term" value="C:cytosol"/>
    <property type="evidence" value="ECO:0007669"/>
    <property type="project" value="TreeGrafter"/>
</dbReference>
<comment type="similarity">
    <text evidence="1">Belongs to the LysR transcriptional regulatory family.</text>
</comment>
<keyword evidence="2" id="KW-0805">Transcription regulation</keyword>
<dbReference type="PRINTS" id="PR00039">
    <property type="entry name" value="HTHLYSR"/>
</dbReference>
<dbReference type="InterPro" id="IPR036390">
    <property type="entry name" value="WH_DNA-bd_sf"/>
</dbReference>
<accession>A0A2Z2P0K4</accession>
<dbReference type="GO" id="GO:0003677">
    <property type="term" value="F:DNA binding"/>
    <property type="evidence" value="ECO:0007669"/>
    <property type="project" value="UniProtKB-KW"/>
</dbReference>
<keyword evidence="7" id="KW-1185">Reference proteome</keyword>
<dbReference type="InterPro" id="IPR050950">
    <property type="entry name" value="HTH-type_LysR_regulators"/>
</dbReference>
<evidence type="ECO:0000256" key="2">
    <source>
        <dbReference type="ARBA" id="ARBA00023015"/>
    </source>
</evidence>
<dbReference type="OrthoDB" id="9771171at2"/>
<keyword evidence="3" id="KW-0238">DNA-binding</keyword>
<dbReference type="Gene3D" id="1.10.10.10">
    <property type="entry name" value="Winged helix-like DNA-binding domain superfamily/Winged helix DNA-binding domain"/>
    <property type="match status" value="1"/>
</dbReference>
<proteinExistence type="inferred from homology"/>
<dbReference type="Pfam" id="PF00126">
    <property type="entry name" value="HTH_1"/>
    <property type="match status" value="1"/>
</dbReference>
<evidence type="ECO:0000313" key="7">
    <source>
        <dbReference type="Proteomes" id="UP000250079"/>
    </source>
</evidence>
<feature type="domain" description="HTH lysR-type" evidence="5">
    <location>
        <begin position="1"/>
        <end position="60"/>
    </location>
</feature>
<dbReference type="PROSITE" id="PS50931">
    <property type="entry name" value="HTH_LYSR"/>
    <property type="match status" value="1"/>
</dbReference>
<evidence type="ECO:0000256" key="1">
    <source>
        <dbReference type="ARBA" id="ARBA00009437"/>
    </source>
</evidence>
<dbReference type="InterPro" id="IPR005119">
    <property type="entry name" value="LysR_subst-bd"/>
</dbReference>
<name>A0A2Z2P0K4_9GAMM</name>
<dbReference type="InterPro" id="IPR000847">
    <property type="entry name" value="LysR_HTH_N"/>
</dbReference>
<evidence type="ECO:0000256" key="4">
    <source>
        <dbReference type="ARBA" id="ARBA00023163"/>
    </source>
</evidence>
<dbReference type="SUPFAM" id="SSF46785">
    <property type="entry name" value="Winged helix' DNA-binding domain"/>
    <property type="match status" value="1"/>
</dbReference>
<dbReference type="PANTHER" id="PTHR30419">
    <property type="entry name" value="HTH-TYPE TRANSCRIPTIONAL REGULATOR YBHD"/>
    <property type="match status" value="1"/>
</dbReference>
<dbReference type="PANTHER" id="PTHR30419:SF8">
    <property type="entry name" value="NITROGEN ASSIMILATION TRANSCRIPTIONAL ACTIVATOR-RELATED"/>
    <property type="match status" value="1"/>
</dbReference>
<dbReference type="InterPro" id="IPR036388">
    <property type="entry name" value="WH-like_DNA-bd_sf"/>
</dbReference>
<dbReference type="AlphaFoldDB" id="A0A2Z2P0K4"/>
<dbReference type="EMBL" id="CP018632">
    <property type="protein sequence ID" value="ASJ75648.1"/>
    <property type="molecule type" value="Genomic_DNA"/>
</dbReference>